<keyword evidence="3" id="KW-1185">Reference proteome</keyword>
<feature type="domain" description="PHP" evidence="1">
    <location>
        <begin position="8"/>
        <end position="187"/>
    </location>
</feature>
<comment type="caution">
    <text evidence="2">The sequence shown here is derived from an EMBL/GenBank/DDBJ whole genome shotgun (WGS) entry which is preliminary data.</text>
</comment>
<dbReference type="OrthoDB" id="9808747at2"/>
<dbReference type="AlphaFoldDB" id="A0A1Y3XVW7"/>
<evidence type="ECO:0000259" key="1">
    <source>
        <dbReference type="Pfam" id="PF02811"/>
    </source>
</evidence>
<dbReference type="Gene3D" id="3.20.20.140">
    <property type="entry name" value="Metal-dependent hydrolases"/>
    <property type="match status" value="1"/>
</dbReference>
<reference evidence="3" key="1">
    <citation type="submission" date="2017-04" db="EMBL/GenBank/DDBJ databases">
        <title>Function of individual gut microbiota members based on whole genome sequencing of pure cultures obtained from chicken caecum.</title>
        <authorList>
            <person name="Medvecky M."/>
            <person name="Cejkova D."/>
            <person name="Polansky O."/>
            <person name="Karasova D."/>
            <person name="Kubasova T."/>
            <person name="Cizek A."/>
            <person name="Rychlik I."/>
        </authorList>
    </citation>
    <scope>NUCLEOTIDE SEQUENCE [LARGE SCALE GENOMIC DNA]</scope>
    <source>
        <strain evidence="3">An5</strain>
    </source>
</reference>
<gene>
    <name evidence="2" type="ORF">B5G02_01330</name>
</gene>
<dbReference type="RefSeq" id="WP_094334879.1">
    <property type="nucleotide sequence ID" value="NZ_NFIE01000002.1"/>
</dbReference>
<dbReference type="GO" id="GO:0005829">
    <property type="term" value="C:cytosol"/>
    <property type="evidence" value="ECO:0007669"/>
    <property type="project" value="TreeGrafter"/>
</dbReference>
<accession>A0A1Y3XVW7</accession>
<name>A0A1Y3XVW7_9ACTN</name>
<dbReference type="EMBL" id="NFIE01000002">
    <property type="protein sequence ID" value="OUN89704.1"/>
    <property type="molecule type" value="Genomic_DNA"/>
</dbReference>
<sequence>MTLDIRTDIHTHTLFSRHAYSTLAENVAAARAAGLELLGSSDHFSCMLYPEQHLRNFQFFTNQVIWPRTWDGVTLLRAAEVDIATLEGGFFGQDIISTDNITTDRCTRGESLFHRVTKGLDYLVASVHDRSFAQSASIAQTTEMYLRVLAKPRVFVLGHTGRAGVPFDLDEVLTAAKERGKLIEINEHSLEGDRTGGTVDTCRRIAERCAELGVGISVSSDAHMAYQIGQFPTTKRMLEEIHFPQELIMNRDRATMLGALANAGVCDLRYLADEASAQAAGEAGEQAGGDRA</sequence>
<evidence type="ECO:0000313" key="3">
    <source>
        <dbReference type="Proteomes" id="UP000195781"/>
    </source>
</evidence>
<dbReference type="GO" id="GO:0008270">
    <property type="term" value="F:zinc ion binding"/>
    <property type="evidence" value="ECO:0007669"/>
    <property type="project" value="TreeGrafter"/>
</dbReference>
<dbReference type="InterPro" id="IPR016195">
    <property type="entry name" value="Pol/histidinol_Pase-like"/>
</dbReference>
<protein>
    <submittedName>
        <fullName evidence="2">Phosphatase</fullName>
    </submittedName>
</protein>
<dbReference type="GO" id="GO:0042578">
    <property type="term" value="F:phosphoric ester hydrolase activity"/>
    <property type="evidence" value="ECO:0007669"/>
    <property type="project" value="TreeGrafter"/>
</dbReference>
<dbReference type="Pfam" id="PF02811">
    <property type="entry name" value="PHP"/>
    <property type="match status" value="1"/>
</dbReference>
<dbReference type="InterPro" id="IPR004013">
    <property type="entry name" value="PHP_dom"/>
</dbReference>
<organism evidence="2 3">
    <name type="scientific">[Collinsella] massiliensis</name>
    <dbReference type="NCBI Taxonomy" id="1232426"/>
    <lineage>
        <taxon>Bacteria</taxon>
        <taxon>Bacillati</taxon>
        <taxon>Actinomycetota</taxon>
        <taxon>Coriobacteriia</taxon>
        <taxon>Coriobacteriales</taxon>
        <taxon>Coriobacteriaceae</taxon>
        <taxon>Enorma</taxon>
    </lineage>
</organism>
<dbReference type="Proteomes" id="UP000195781">
    <property type="component" value="Unassembled WGS sequence"/>
</dbReference>
<dbReference type="SUPFAM" id="SSF89550">
    <property type="entry name" value="PHP domain-like"/>
    <property type="match status" value="1"/>
</dbReference>
<dbReference type="PANTHER" id="PTHR36928:SF1">
    <property type="entry name" value="PHOSPHATASE YCDX-RELATED"/>
    <property type="match status" value="1"/>
</dbReference>
<proteinExistence type="predicted"/>
<dbReference type="PANTHER" id="PTHR36928">
    <property type="entry name" value="PHOSPHATASE YCDX-RELATED"/>
    <property type="match status" value="1"/>
</dbReference>
<evidence type="ECO:0000313" key="2">
    <source>
        <dbReference type="EMBL" id="OUN89704.1"/>
    </source>
</evidence>
<dbReference type="InterPro" id="IPR050243">
    <property type="entry name" value="PHP_phosphatase"/>
</dbReference>